<feature type="domain" description="Protein kinase" evidence="16">
    <location>
        <begin position="387"/>
        <end position="663"/>
    </location>
</feature>
<dbReference type="PANTHER" id="PTHR24416:SF349">
    <property type="entry name" value="TYROSINE-PROTEIN KINASE RYK"/>
    <property type="match status" value="1"/>
</dbReference>
<dbReference type="InterPro" id="IPR000719">
    <property type="entry name" value="Prot_kinase_dom"/>
</dbReference>
<dbReference type="InterPro" id="IPR011009">
    <property type="entry name" value="Kinase-like_dom_sf"/>
</dbReference>
<dbReference type="GO" id="GO:0051897">
    <property type="term" value="P:positive regulation of phosphatidylinositol 3-kinase/protein kinase B signal transduction"/>
    <property type="evidence" value="ECO:0007669"/>
    <property type="project" value="TreeGrafter"/>
</dbReference>
<evidence type="ECO:0000256" key="13">
    <source>
        <dbReference type="ARBA" id="ARBA00051243"/>
    </source>
</evidence>
<dbReference type="PRINTS" id="PR00109">
    <property type="entry name" value="TYRKINASE"/>
</dbReference>
<dbReference type="PANTHER" id="PTHR24416">
    <property type="entry name" value="TYROSINE-PROTEIN KINASE RECEPTOR"/>
    <property type="match status" value="1"/>
</dbReference>
<dbReference type="GO" id="GO:0007169">
    <property type="term" value="P:cell surface receptor protein tyrosine kinase signaling pathway"/>
    <property type="evidence" value="ECO:0007669"/>
    <property type="project" value="TreeGrafter"/>
</dbReference>
<dbReference type="Gene3D" id="1.10.510.10">
    <property type="entry name" value="Transferase(Phosphotransferase) domain 1"/>
    <property type="match status" value="1"/>
</dbReference>
<dbReference type="GO" id="GO:0043235">
    <property type="term" value="C:receptor complex"/>
    <property type="evidence" value="ECO:0007669"/>
    <property type="project" value="TreeGrafter"/>
</dbReference>
<evidence type="ECO:0000313" key="19">
    <source>
        <dbReference type="Proteomes" id="UP000192247"/>
    </source>
</evidence>
<dbReference type="PROSITE" id="PS50814">
    <property type="entry name" value="WIF"/>
    <property type="match status" value="1"/>
</dbReference>
<evidence type="ECO:0000259" key="16">
    <source>
        <dbReference type="PROSITE" id="PS50011"/>
    </source>
</evidence>
<dbReference type="PROSITE" id="PS50011">
    <property type="entry name" value="PROTEIN_KINASE_DOM"/>
    <property type="match status" value="1"/>
</dbReference>
<keyword evidence="7" id="KW-0067">ATP-binding</keyword>
<evidence type="ECO:0000256" key="8">
    <source>
        <dbReference type="ARBA" id="ARBA00022989"/>
    </source>
</evidence>
<keyword evidence="3 15" id="KW-0812">Transmembrane</keyword>
<keyword evidence="9 15" id="KW-0472">Membrane</keyword>
<evidence type="ECO:0000256" key="15">
    <source>
        <dbReference type="SAM" id="Phobius"/>
    </source>
</evidence>
<dbReference type="PROSITE" id="PS00109">
    <property type="entry name" value="PROTEIN_KINASE_TYR"/>
    <property type="match status" value="1"/>
</dbReference>
<evidence type="ECO:0000256" key="4">
    <source>
        <dbReference type="ARBA" id="ARBA00022729"/>
    </source>
</evidence>
<dbReference type="EMBL" id="MNPL01001973">
    <property type="protein sequence ID" value="OQR78644.1"/>
    <property type="molecule type" value="Genomic_DNA"/>
</dbReference>
<dbReference type="InterPro" id="IPR001245">
    <property type="entry name" value="Ser-Thr/Tyr_kinase_cat_dom"/>
</dbReference>
<evidence type="ECO:0000256" key="11">
    <source>
        <dbReference type="ARBA" id="ARBA00023170"/>
    </source>
</evidence>
<keyword evidence="4" id="KW-0732">Signal</keyword>
<feature type="compositionally biased region" description="Acidic residues" evidence="14">
    <location>
        <begin position="153"/>
        <end position="169"/>
    </location>
</feature>
<sequence length="670" mass="73918">MLTKLRFCITGINGDLFYVKDGVMNEYALRFPVPVPGNNLEFSWQNLKPQQQPLNYKIDIQLDRPEAMSPPKLNIPSRGPLPPALSTFNITLPCTGRESAEVRVTINVNISSAEDSSRAILVKIPRKKVCFKDKRFLEKSPAVIPTGSPHSADEDDEEEENIDEVEDSEDVDVDENNVVRILGRGEGGLAVSDRPNPFLPNRKSSANTTMIMDAATTPVLVPGDRNPMILAVGGAAVFVAMAFMLATTVCYVKTKKMRQATQGNIIIQAAADKYFQEWTTNSTIKTQNGGYGIITSSNLTPQQGQRLVRVGSPVASTVASYSSFRKASPPLAPSPAPAPAMSHLTLKSIGTISSSAGQYSTIQDVSASRSSLLSEQLAELALDSRRLTLVKLLNVGAFSRVYHAHLNDVSCSAGEVQSQTQAVVVKTVRDQASHGQIELFMQEGMRLYGMNHANVLPVVGTCLDLAGQPALIYPAMAEGNLKQFLRRSKFSQTECEHHCLTTQDLVDMGVQIAEGLMYLHRQSFLHKDVAARNCFLDERLHVKLADNALSRDLFPDDYHCLGDGENRPVAWLAIESLHGREFTPASDLWMFGVTLWELLTLGQQPFAEVDPFEMANYLNSGYRLPQPVNCPDELFDVMQRCWIACPGERLTLPQILRTLTNFYNHLGSYI</sequence>
<reference evidence="18 19" key="1">
    <citation type="journal article" date="2017" name="Gigascience">
        <title>Draft genome of the honey bee ectoparasitic mite, Tropilaelaps mercedesae, is shaped by the parasitic life history.</title>
        <authorList>
            <person name="Dong X."/>
            <person name="Armstrong S.D."/>
            <person name="Xia D."/>
            <person name="Makepeace B.L."/>
            <person name="Darby A.C."/>
            <person name="Kadowaki T."/>
        </authorList>
    </citation>
    <scope>NUCLEOTIDE SEQUENCE [LARGE SCALE GENOMIC DNA]</scope>
    <source>
        <strain evidence="18">Wuxi-XJTLU</strain>
    </source>
</reference>
<dbReference type="FunCoup" id="A0A1V9XYT3">
    <property type="interactions" value="214"/>
</dbReference>
<keyword evidence="10" id="KW-0829">Tyrosine-protein kinase</keyword>
<evidence type="ECO:0000313" key="18">
    <source>
        <dbReference type="EMBL" id="OQR78644.1"/>
    </source>
</evidence>
<name>A0A1V9XYT3_9ACAR</name>
<feature type="region of interest" description="Disordered" evidence="14">
    <location>
        <begin position="141"/>
        <end position="169"/>
    </location>
</feature>
<dbReference type="GO" id="GO:0010976">
    <property type="term" value="P:positive regulation of neuron projection development"/>
    <property type="evidence" value="ECO:0007669"/>
    <property type="project" value="TreeGrafter"/>
</dbReference>
<keyword evidence="6 18" id="KW-0418">Kinase</keyword>
<dbReference type="Gene3D" id="3.30.200.20">
    <property type="entry name" value="Phosphorylase Kinase, domain 1"/>
    <property type="match status" value="1"/>
</dbReference>
<dbReference type="InterPro" id="IPR050122">
    <property type="entry name" value="RTK"/>
</dbReference>
<comment type="caution">
    <text evidence="18">The sequence shown here is derived from an EMBL/GenBank/DDBJ whole genome shotgun (WGS) entry which is preliminary data.</text>
</comment>
<gene>
    <name evidence="18" type="ORF">BIW11_06273</name>
</gene>
<evidence type="ECO:0000256" key="9">
    <source>
        <dbReference type="ARBA" id="ARBA00023136"/>
    </source>
</evidence>
<organism evidence="18 19">
    <name type="scientific">Tropilaelaps mercedesae</name>
    <dbReference type="NCBI Taxonomy" id="418985"/>
    <lineage>
        <taxon>Eukaryota</taxon>
        <taxon>Metazoa</taxon>
        <taxon>Ecdysozoa</taxon>
        <taxon>Arthropoda</taxon>
        <taxon>Chelicerata</taxon>
        <taxon>Arachnida</taxon>
        <taxon>Acari</taxon>
        <taxon>Parasitiformes</taxon>
        <taxon>Mesostigmata</taxon>
        <taxon>Gamasina</taxon>
        <taxon>Dermanyssoidea</taxon>
        <taxon>Laelapidae</taxon>
        <taxon>Tropilaelaps</taxon>
    </lineage>
</organism>
<dbReference type="SUPFAM" id="SSF56112">
    <property type="entry name" value="Protein kinase-like (PK-like)"/>
    <property type="match status" value="1"/>
</dbReference>
<evidence type="ECO:0000256" key="2">
    <source>
        <dbReference type="ARBA" id="ARBA00022679"/>
    </source>
</evidence>
<dbReference type="Pfam" id="PF02019">
    <property type="entry name" value="WIF"/>
    <property type="match status" value="1"/>
</dbReference>
<dbReference type="SMART" id="SM00469">
    <property type="entry name" value="WIF"/>
    <property type="match status" value="1"/>
</dbReference>
<dbReference type="InterPro" id="IPR003306">
    <property type="entry name" value="WIF"/>
</dbReference>
<evidence type="ECO:0000256" key="1">
    <source>
        <dbReference type="ARBA" id="ARBA00004162"/>
    </source>
</evidence>
<evidence type="ECO:0000259" key="17">
    <source>
        <dbReference type="PROSITE" id="PS50814"/>
    </source>
</evidence>
<evidence type="ECO:0000256" key="10">
    <source>
        <dbReference type="ARBA" id="ARBA00023137"/>
    </source>
</evidence>
<dbReference type="Proteomes" id="UP000192247">
    <property type="component" value="Unassembled WGS sequence"/>
</dbReference>
<evidence type="ECO:0000256" key="3">
    <source>
        <dbReference type="ARBA" id="ARBA00022692"/>
    </source>
</evidence>
<proteinExistence type="predicted"/>
<accession>A0A1V9XYT3</accession>
<dbReference type="OrthoDB" id="535945at2759"/>
<dbReference type="STRING" id="418985.A0A1V9XYT3"/>
<evidence type="ECO:0000256" key="7">
    <source>
        <dbReference type="ARBA" id="ARBA00022840"/>
    </source>
</evidence>
<dbReference type="GO" id="GO:0004714">
    <property type="term" value="F:transmembrane receptor protein tyrosine kinase activity"/>
    <property type="evidence" value="ECO:0007669"/>
    <property type="project" value="UniProtKB-EC"/>
</dbReference>
<dbReference type="GO" id="GO:0007409">
    <property type="term" value="P:axonogenesis"/>
    <property type="evidence" value="ECO:0007669"/>
    <property type="project" value="TreeGrafter"/>
</dbReference>
<feature type="domain" description="WIF" evidence="17">
    <location>
        <begin position="1"/>
        <end position="130"/>
    </location>
</feature>
<keyword evidence="2" id="KW-0808">Transferase</keyword>
<dbReference type="GO" id="GO:0005886">
    <property type="term" value="C:plasma membrane"/>
    <property type="evidence" value="ECO:0007669"/>
    <property type="project" value="UniProtKB-SubCell"/>
</dbReference>
<evidence type="ECO:0000256" key="5">
    <source>
        <dbReference type="ARBA" id="ARBA00022741"/>
    </source>
</evidence>
<comment type="subcellular location">
    <subcellularLocation>
        <location evidence="1">Cell membrane</location>
        <topology evidence="1">Single-pass membrane protein</topology>
    </subcellularLocation>
</comment>
<dbReference type="GO" id="GO:0050793">
    <property type="term" value="P:regulation of developmental process"/>
    <property type="evidence" value="ECO:0007669"/>
    <property type="project" value="UniProtKB-ARBA"/>
</dbReference>
<evidence type="ECO:0000256" key="12">
    <source>
        <dbReference type="ARBA" id="ARBA00023180"/>
    </source>
</evidence>
<dbReference type="AlphaFoldDB" id="A0A1V9XYT3"/>
<dbReference type="GO" id="GO:0005524">
    <property type="term" value="F:ATP binding"/>
    <property type="evidence" value="ECO:0007669"/>
    <property type="project" value="UniProtKB-KW"/>
</dbReference>
<keyword evidence="8 15" id="KW-1133">Transmembrane helix</keyword>
<keyword evidence="19" id="KW-1185">Reference proteome</keyword>
<dbReference type="Pfam" id="PF07714">
    <property type="entry name" value="PK_Tyr_Ser-Thr"/>
    <property type="match status" value="1"/>
</dbReference>
<comment type="catalytic activity">
    <reaction evidence="13">
        <text>L-tyrosyl-[protein] + ATP = O-phospho-L-tyrosyl-[protein] + ADP + H(+)</text>
        <dbReference type="Rhea" id="RHEA:10596"/>
        <dbReference type="Rhea" id="RHEA-COMP:10136"/>
        <dbReference type="Rhea" id="RHEA-COMP:20101"/>
        <dbReference type="ChEBI" id="CHEBI:15378"/>
        <dbReference type="ChEBI" id="CHEBI:30616"/>
        <dbReference type="ChEBI" id="CHEBI:46858"/>
        <dbReference type="ChEBI" id="CHEBI:61978"/>
        <dbReference type="ChEBI" id="CHEBI:456216"/>
        <dbReference type="EC" id="2.7.10.1"/>
    </reaction>
</comment>
<protein>
    <submittedName>
        <fullName evidence="18">Tyrosine-protein kinase RYK-like</fullName>
    </submittedName>
</protein>
<keyword evidence="12" id="KW-0325">Glycoprotein</keyword>
<feature type="transmembrane region" description="Helical" evidence="15">
    <location>
        <begin position="228"/>
        <end position="252"/>
    </location>
</feature>
<dbReference type="InParanoid" id="A0A1V9XYT3"/>
<dbReference type="InterPro" id="IPR038677">
    <property type="entry name" value="WIF_sf"/>
</dbReference>
<evidence type="ECO:0000256" key="14">
    <source>
        <dbReference type="SAM" id="MobiDB-lite"/>
    </source>
</evidence>
<dbReference type="InterPro" id="IPR008266">
    <property type="entry name" value="Tyr_kinase_AS"/>
</dbReference>
<dbReference type="FunFam" id="1.10.510.10:FF:001512">
    <property type="entry name" value="Receptor tyrosine-protein kinase erbB-2"/>
    <property type="match status" value="1"/>
</dbReference>
<evidence type="ECO:0000256" key="6">
    <source>
        <dbReference type="ARBA" id="ARBA00022777"/>
    </source>
</evidence>
<keyword evidence="5" id="KW-0547">Nucleotide-binding</keyword>
<dbReference type="Gene3D" id="2.60.40.2170">
    <property type="entry name" value="Wnt, WIF domain"/>
    <property type="match status" value="1"/>
</dbReference>
<keyword evidence="11" id="KW-0675">Receptor</keyword>